<dbReference type="Proteomes" id="UP001652661">
    <property type="component" value="Chromosome X"/>
</dbReference>
<feature type="domain" description="EF-hand" evidence="6">
    <location>
        <begin position="109"/>
        <end position="184"/>
    </location>
</feature>
<dbReference type="PANTHER" id="PTHR23104">
    <property type="entry name" value="MULTIPLE COAGULATION FACTOR DEFICIENCY PROTEIN 2 NEURAL STEM CELL DERIVED NEURONAL SURVIVAL PROTEIN"/>
    <property type="match status" value="1"/>
</dbReference>
<evidence type="ECO:0000256" key="2">
    <source>
        <dbReference type="ARBA" id="ARBA00022737"/>
    </source>
</evidence>
<keyword evidence="2" id="KW-0677">Repeat</keyword>
<keyword evidence="1 5" id="KW-0732">Signal</keyword>
<evidence type="ECO:0000256" key="4">
    <source>
        <dbReference type="SAM" id="MobiDB-lite"/>
    </source>
</evidence>
<dbReference type="InterPro" id="IPR011992">
    <property type="entry name" value="EF-hand-dom_pair"/>
</dbReference>
<dbReference type="RefSeq" id="XP_017030493.1">
    <property type="nucleotide sequence ID" value="XM_017175004.3"/>
</dbReference>
<dbReference type="AlphaFoldDB" id="A0A6P4J7F9"/>
<dbReference type="PANTHER" id="PTHR23104:SF17">
    <property type="entry name" value="EF-HAND DOMAIN-CONTAINING PROTEIN"/>
    <property type="match status" value="1"/>
</dbReference>
<dbReference type="GO" id="GO:0005509">
    <property type="term" value="F:calcium ion binding"/>
    <property type="evidence" value="ECO:0007669"/>
    <property type="project" value="InterPro"/>
</dbReference>
<feature type="signal peptide" evidence="5">
    <location>
        <begin position="1"/>
        <end position="19"/>
    </location>
</feature>
<dbReference type="InterPro" id="IPR018247">
    <property type="entry name" value="EF_Hand_1_Ca_BS"/>
</dbReference>
<organism evidence="7 8">
    <name type="scientific">Drosophila kikkawai</name>
    <name type="common">Fruit fly</name>
    <dbReference type="NCBI Taxonomy" id="30033"/>
    <lineage>
        <taxon>Eukaryota</taxon>
        <taxon>Metazoa</taxon>
        <taxon>Ecdysozoa</taxon>
        <taxon>Arthropoda</taxon>
        <taxon>Hexapoda</taxon>
        <taxon>Insecta</taxon>
        <taxon>Pterygota</taxon>
        <taxon>Neoptera</taxon>
        <taxon>Endopterygota</taxon>
        <taxon>Diptera</taxon>
        <taxon>Brachycera</taxon>
        <taxon>Muscomorpha</taxon>
        <taxon>Ephydroidea</taxon>
        <taxon>Drosophilidae</taxon>
        <taxon>Drosophila</taxon>
        <taxon>Sophophora</taxon>
    </lineage>
</organism>
<reference evidence="8" key="1">
    <citation type="submission" date="2025-08" db="UniProtKB">
        <authorList>
            <consortium name="RefSeq"/>
        </authorList>
    </citation>
    <scope>IDENTIFICATION</scope>
    <source>
        <strain evidence="8">14028-0561.14</strain>
        <tissue evidence="8">Whole fly</tissue>
    </source>
</reference>
<dbReference type="Pfam" id="PF13499">
    <property type="entry name" value="EF-hand_7"/>
    <property type="match status" value="1"/>
</dbReference>
<evidence type="ECO:0000256" key="3">
    <source>
        <dbReference type="ARBA" id="ARBA00022837"/>
    </source>
</evidence>
<keyword evidence="3" id="KW-0106">Calcium</keyword>
<feature type="chain" id="PRO_5027895001" evidence="5">
    <location>
        <begin position="20"/>
        <end position="190"/>
    </location>
</feature>
<sequence length="190" mass="21889">MPKFIPNQILIFLIGLSAGQRLPPGVNPKRYQPPEQHVHPQQYSYKQESLAQYLQGSEHQMPHHHHHQAQEDLSQKVITTGNIDLERSHIQEHMPVPIDTSQMADAELQFYYFKMHDSDGNNKLDGCELYKALVHLHGEDDKIQVSLDAKTLSDEELAVLIDPILEMDDTSRDGFIDYPEFIKARIKKQV</sequence>
<dbReference type="InterPro" id="IPR002048">
    <property type="entry name" value="EF_hand_dom"/>
</dbReference>
<dbReference type="OMA" id="SHIQEHM"/>
<dbReference type="SUPFAM" id="SSF47473">
    <property type="entry name" value="EF-hand"/>
    <property type="match status" value="1"/>
</dbReference>
<evidence type="ECO:0000256" key="1">
    <source>
        <dbReference type="ARBA" id="ARBA00022729"/>
    </source>
</evidence>
<feature type="region of interest" description="Disordered" evidence="4">
    <location>
        <begin position="24"/>
        <end position="45"/>
    </location>
</feature>
<dbReference type="OrthoDB" id="289247at2759"/>
<proteinExistence type="predicted"/>
<dbReference type="GeneID" id="108080314"/>
<name>A0A6P4J7F9_DROKI</name>
<dbReference type="CDD" id="cd00051">
    <property type="entry name" value="EFh"/>
    <property type="match status" value="1"/>
</dbReference>
<dbReference type="PROSITE" id="PS00018">
    <property type="entry name" value="EF_HAND_1"/>
    <property type="match status" value="1"/>
</dbReference>
<accession>A0A6P4J7F9</accession>
<dbReference type="Gene3D" id="1.10.238.10">
    <property type="entry name" value="EF-hand"/>
    <property type="match status" value="1"/>
</dbReference>
<keyword evidence="7" id="KW-1185">Reference proteome</keyword>
<evidence type="ECO:0000313" key="8">
    <source>
        <dbReference type="RefSeq" id="XP_017030493.1"/>
    </source>
</evidence>
<gene>
    <name evidence="8" type="primary">LOC108080314</name>
</gene>
<dbReference type="InterPro" id="IPR052110">
    <property type="entry name" value="MCFD2-like"/>
</dbReference>
<evidence type="ECO:0000313" key="7">
    <source>
        <dbReference type="Proteomes" id="UP001652661"/>
    </source>
</evidence>
<protein>
    <submittedName>
        <fullName evidence="8">Lymphotoxin beta receptor inhibitor-like</fullName>
    </submittedName>
</protein>
<evidence type="ECO:0000256" key="5">
    <source>
        <dbReference type="SAM" id="SignalP"/>
    </source>
</evidence>
<evidence type="ECO:0000259" key="6">
    <source>
        <dbReference type="Pfam" id="PF13499"/>
    </source>
</evidence>